<dbReference type="PANTHER" id="PTHR11955">
    <property type="entry name" value="FATTY ACID BINDING PROTEIN"/>
    <property type="match status" value="1"/>
</dbReference>
<accession>A0ABM1EU06</accession>
<evidence type="ECO:0000256" key="1">
    <source>
        <dbReference type="ARBA" id="ARBA00008390"/>
    </source>
</evidence>
<dbReference type="RefSeq" id="XP_014675677.1">
    <property type="nucleotide sequence ID" value="XM_014820191.1"/>
</dbReference>
<keyword evidence="2" id="KW-0446">Lipid-binding</keyword>
<dbReference type="CDD" id="cd00742">
    <property type="entry name" value="FABP"/>
    <property type="match status" value="1"/>
</dbReference>
<protein>
    <submittedName>
        <fullName evidence="4">Fatty acid-binding protein, heart-like</fullName>
    </submittedName>
</protein>
<dbReference type="Proteomes" id="UP000695022">
    <property type="component" value="Unplaced"/>
</dbReference>
<keyword evidence="3" id="KW-1185">Reference proteome</keyword>
<dbReference type="GeneID" id="106815690"/>
<gene>
    <name evidence="4" type="primary">LOC106815690</name>
</gene>
<sequence length="131" mass="14215">MASFCGKFELVSSENFEELCKVLGVPEELAKAGVAAKTSQEISMDGDDITVKLINDVRTTANTFRLGEEFDETTPDGRLVKSIVALDGDKMVQVQRAGDIEVVITREMVGDGLRITIKSGAVVCVRVYKSI</sequence>
<dbReference type="Pfam" id="PF14651">
    <property type="entry name" value="Lipocalin_7"/>
    <property type="match status" value="1"/>
</dbReference>
<name>A0ABM1EU06_PRICU</name>
<dbReference type="InterPro" id="IPR031259">
    <property type="entry name" value="ILBP"/>
</dbReference>
<evidence type="ECO:0000313" key="4">
    <source>
        <dbReference type="RefSeq" id="XP_014675677.1"/>
    </source>
</evidence>
<dbReference type="Gene3D" id="2.40.128.20">
    <property type="match status" value="1"/>
</dbReference>
<proteinExistence type="inferred from homology"/>
<dbReference type="InterPro" id="IPR000463">
    <property type="entry name" value="Fatty_acid-bd"/>
</dbReference>
<reference evidence="4" key="1">
    <citation type="submission" date="2025-08" db="UniProtKB">
        <authorList>
            <consortium name="RefSeq"/>
        </authorList>
    </citation>
    <scope>IDENTIFICATION</scope>
</reference>
<dbReference type="InterPro" id="IPR012674">
    <property type="entry name" value="Calycin"/>
</dbReference>
<evidence type="ECO:0000313" key="3">
    <source>
        <dbReference type="Proteomes" id="UP000695022"/>
    </source>
</evidence>
<organism evidence="3 4">
    <name type="scientific">Priapulus caudatus</name>
    <name type="common">Priapulid worm</name>
    <dbReference type="NCBI Taxonomy" id="37621"/>
    <lineage>
        <taxon>Eukaryota</taxon>
        <taxon>Metazoa</taxon>
        <taxon>Ecdysozoa</taxon>
        <taxon>Scalidophora</taxon>
        <taxon>Priapulida</taxon>
        <taxon>Priapulimorpha</taxon>
        <taxon>Priapulimorphida</taxon>
        <taxon>Priapulidae</taxon>
        <taxon>Priapulus</taxon>
    </lineage>
</organism>
<comment type="similarity">
    <text evidence="1">Belongs to the calycin superfamily. Fatty-acid binding protein (FABP) family.</text>
</comment>
<dbReference type="PRINTS" id="PR00178">
    <property type="entry name" value="FATTYACIDBP"/>
</dbReference>
<dbReference type="SUPFAM" id="SSF50814">
    <property type="entry name" value="Lipocalins"/>
    <property type="match status" value="1"/>
</dbReference>
<evidence type="ECO:0000256" key="2">
    <source>
        <dbReference type="ARBA" id="ARBA00023121"/>
    </source>
</evidence>